<dbReference type="PANTHER" id="PTHR25462">
    <property type="entry name" value="BONUS, ISOFORM C-RELATED"/>
    <property type="match status" value="1"/>
</dbReference>
<dbReference type="PANTHER" id="PTHR25462:SF296">
    <property type="entry name" value="MEIOTIC P26, ISOFORM F"/>
    <property type="match status" value="1"/>
</dbReference>
<feature type="domain" description="B box-type" evidence="3">
    <location>
        <begin position="72"/>
        <end position="112"/>
    </location>
</feature>
<protein>
    <recommendedName>
        <fullName evidence="3">B box-type domain-containing protein</fullName>
    </recommendedName>
</protein>
<dbReference type="GO" id="GO:0008270">
    <property type="term" value="F:zinc ion binding"/>
    <property type="evidence" value="ECO:0007669"/>
    <property type="project" value="UniProtKB-KW"/>
</dbReference>
<dbReference type="EMBL" id="UYJE01006154">
    <property type="protein sequence ID" value="VDI43510.1"/>
    <property type="molecule type" value="Genomic_DNA"/>
</dbReference>
<evidence type="ECO:0000256" key="2">
    <source>
        <dbReference type="SAM" id="Coils"/>
    </source>
</evidence>
<proteinExistence type="predicted"/>
<keyword evidence="5" id="KW-1185">Reference proteome</keyword>
<dbReference type="PROSITE" id="PS50119">
    <property type="entry name" value="ZF_BBOX"/>
    <property type="match status" value="2"/>
</dbReference>
<dbReference type="InterPro" id="IPR047153">
    <property type="entry name" value="TRIM45/56/19-like"/>
</dbReference>
<comment type="caution">
    <text evidence="4">The sequence shown here is derived from an EMBL/GenBank/DDBJ whole genome shotgun (WGS) entry which is preliminary data.</text>
</comment>
<dbReference type="Proteomes" id="UP000596742">
    <property type="component" value="Unassembled WGS sequence"/>
</dbReference>
<keyword evidence="1" id="KW-0479">Metal-binding</keyword>
<keyword evidence="1" id="KW-0863">Zinc-finger</keyword>
<evidence type="ECO:0000313" key="4">
    <source>
        <dbReference type="EMBL" id="VDI43510.1"/>
    </source>
</evidence>
<evidence type="ECO:0000256" key="1">
    <source>
        <dbReference type="PROSITE-ProRule" id="PRU00024"/>
    </source>
</evidence>
<organism evidence="4 5">
    <name type="scientific">Mytilus galloprovincialis</name>
    <name type="common">Mediterranean mussel</name>
    <dbReference type="NCBI Taxonomy" id="29158"/>
    <lineage>
        <taxon>Eukaryota</taxon>
        <taxon>Metazoa</taxon>
        <taxon>Spiralia</taxon>
        <taxon>Lophotrochozoa</taxon>
        <taxon>Mollusca</taxon>
        <taxon>Bivalvia</taxon>
        <taxon>Autobranchia</taxon>
        <taxon>Pteriomorphia</taxon>
        <taxon>Mytilida</taxon>
        <taxon>Mytiloidea</taxon>
        <taxon>Mytilidae</taxon>
        <taxon>Mytilinae</taxon>
        <taxon>Mytilus</taxon>
    </lineage>
</organism>
<sequence>MAFPQTRRQAQVPKPCELCETDTNIKWKCVQCNTLMCDKCKNIHLVQTSIRHDIVDAFNSEGGKDIEHRIITDNIPCQSHKKFNCMFCRTCDRFVCADCITAFHKTHDLDSIDTVCDERRKNLTQLRSRLFEKVARFETEEKKIQDLKTKYNNFLAESVEKINQHEQLIKVEVSEYANELRTQIESERQRIENSMLEKENAVFEIPPKHCF</sequence>
<dbReference type="Gene3D" id="3.30.160.60">
    <property type="entry name" value="Classic Zinc Finger"/>
    <property type="match status" value="1"/>
</dbReference>
<gene>
    <name evidence="4" type="ORF">MGAL_10B014057</name>
</gene>
<dbReference type="SUPFAM" id="SSF57845">
    <property type="entry name" value="B-box zinc-binding domain"/>
    <property type="match status" value="1"/>
</dbReference>
<feature type="domain" description="B box-type" evidence="3">
    <location>
        <begin position="11"/>
        <end position="57"/>
    </location>
</feature>
<dbReference type="Pfam" id="PF00643">
    <property type="entry name" value="zf-B_box"/>
    <property type="match status" value="1"/>
</dbReference>
<keyword evidence="2" id="KW-0175">Coiled coil</keyword>
<dbReference type="AlphaFoldDB" id="A0A8B6F2W7"/>
<feature type="coiled-coil region" evidence="2">
    <location>
        <begin position="137"/>
        <end position="201"/>
    </location>
</feature>
<dbReference type="InterPro" id="IPR000315">
    <property type="entry name" value="Znf_B-box"/>
</dbReference>
<name>A0A8B6F2W7_MYTGA</name>
<reference evidence="4" key="1">
    <citation type="submission" date="2018-11" db="EMBL/GenBank/DDBJ databases">
        <authorList>
            <person name="Alioto T."/>
            <person name="Alioto T."/>
        </authorList>
    </citation>
    <scope>NUCLEOTIDE SEQUENCE</scope>
</reference>
<keyword evidence="1" id="KW-0862">Zinc</keyword>
<dbReference type="OrthoDB" id="1616686at2759"/>
<accession>A0A8B6F2W7</accession>
<evidence type="ECO:0000313" key="5">
    <source>
        <dbReference type="Proteomes" id="UP000596742"/>
    </source>
</evidence>
<evidence type="ECO:0000259" key="3">
    <source>
        <dbReference type="PROSITE" id="PS50119"/>
    </source>
</evidence>